<dbReference type="Proteomes" id="UP001162992">
    <property type="component" value="Chromosome 6"/>
</dbReference>
<gene>
    <name evidence="1" type="ORF">O6H91_06G045200</name>
</gene>
<proteinExistence type="predicted"/>
<dbReference type="EMBL" id="CM055097">
    <property type="protein sequence ID" value="KAJ7552171.1"/>
    <property type="molecule type" value="Genomic_DNA"/>
</dbReference>
<evidence type="ECO:0000313" key="1">
    <source>
        <dbReference type="EMBL" id="KAJ7552171.1"/>
    </source>
</evidence>
<keyword evidence="2" id="KW-1185">Reference proteome</keyword>
<sequence length="585" mass="66166">MDWNEVEEQHAFVFLMARRRAGIKIAFLPALSTLFLLCALLLLGLALVSILAVRLVDLENVQNNDHHRPTSVASKSEKRDRVSALRHDLASSSISAMLSNSVWNSKNAALYDGCSTPSKDFRRADDLQPNGYLMIVTSGGLNQQRTGITDAVVVARLLNATLVVPDLDHRSYWKDNSNFSDIFDIDWFIKVLAPDVLIVKKLPSSVSQAMTNRVVSMRVPRKCTQQYYQSMILPILKKKHVLQLTKFDYRLSNILDLDYQKLRCRVNYNALRFTEPISDMGHLLIKRIRRMSSRYIALHLRFEPDMLAFSGCYYGGGEKEVNELGAIRKQWKTLNGKNPEKERRNGKCPLTPEEVGLMLKAFGFANDSVLYVASGEVYGGGGTLAPLIDLFPKIFTKETLTSKEELQPFLQYSSRMAAIDYIVCAQSDVLVTNNNGNMARILAGQRRYFGHKRTIRPNTKKLGPLFLARSELSWEQSSAKVRAFQKGFMGEPNETKRGRGEFHENPAACICENSADKEKLEVLRQLQANQIVNSNYEDFHNIEHDTDELEIAGGQPENYKAHTDSESLENKVHIELPDGTLANNW</sequence>
<reference evidence="2" key="1">
    <citation type="journal article" date="2024" name="Proc. Natl. Acad. Sci. U.S.A.">
        <title>Extraordinary preservation of gene collinearity over three hundred million years revealed in homosporous lycophytes.</title>
        <authorList>
            <person name="Li C."/>
            <person name="Wickell D."/>
            <person name="Kuo L.Y."/>
            <person name="Chen X."/>
            <person name="Nie B."/>
            <person name="Liao X."/>
            <person name="Peng D."/>
            <person name="Ji J."/>
            <person name="Jenkins J."/>
            <person name="Williams M."/>
            <person name="Shu S."/>
            <person name="Plott C."/>
            <person name="Barry K."/>
            <person name="Rajasekar S."/>
            <person name="Grimwood J."/>
            <person name="Han X."/>
            <person name="Sun S."/>
            <person name="Hou Z."/>
            <person name="He W."/>
            <person name="Dai G."/>
            <person name="Sun C."/>
            <person name="Schmutz J."/>
            <person name="Leebens-Mack J.H."/>
            <person name="Li F.W."/>
            <person name="Wang L."/>
        </authorList>
    </citation>
    <scope>NUCLEOTIDE SEQUENCE [LARGE SCALE GENOMIC DNA]</scope>
    <source>
        <strain evidence="2">cv. PW_Plant_1</strain>
    </source>
</reference>
<organism evidence="1 2">
    <name type="scientific">Diphasiastrum complanatum</name>
    <name type="common">Issler's clubmoss</name>
    <name type="synonym">Lycopodium complanatum</name>
    <dbReference type="NCBI Taxonomy" id="34168"/>
    <lineage>
        <taxon>Eukaryota</taxon>
        <taxon>Viridiplantae</taxon>
        <taxon>Streptophyta</taxon>
        <taxon>Embryophyta</taxon>
        <taxon>Tracheophyta</taxon>
        <taxon>Lycopodiopsida</taxon>
        <taxon>Lycopodiales</taxon>
        <taxon>Lycopodiaceae</taxon>
        <taxon>Lycopodioideae</taxon>
        <taxon>Diphasiastrum</taxon>
    </lineage>
</organism>
<comment type="caution">
    <text evidence="1">The sequence shown here is derived from an EMBL/GenBank/DDBJ whole genome shotgun (WGS) entry which is preliminary data.</text>
</comment>
<evidence type="ECO:0000313" key="2">
    <source>
        <dbReference type="Proteomes" id="UP001162992"/>
    </source>
</evidence>
<name>A0ACC2DD86_DIPCM</name>
<accession>A0ACC2DD86</accession>
<protein>
    <submittedName>
        <fullName evidence="1">Uncharacterized protein</fullName>
    </submittedName>
</protein>